<comment type="caution">
    <text evidence="1">The sequence shown here is derived from an EMBL/GenBank/DDBJ whole genome shotgun (WGS) entry which is preliminary data.</text>
</comment>
<evidence type="ECO:0000313" key="2">
    <source>
        <dbReference type="Proteomes" id="UP001279734"/>
    </source>
</evidence>
<dbReference type="Proteomes" id="UP001279734">
    <property type="component" value="Unassembled WGS sequence"/>
</dbReference>
<sequence>MREIVLGARGASKNNKPQIWSTRVAPEVPSGGFTKMGFSTLSPRGKNRWATEPVPEAHLSAGVGVGCAYRYRLIMLGPGAESRDIKCEGFARL</sequence>
<proteinExistence type="predicted"/>
<keyword evidence="2" id="KW-1185">Reference proteome</keyword>
<accession>A0AAD3TGP9</accession>
<protein>
    <submittedName>
        <fullName evidence="1">Uncharacterized protein</fullName>
    </submittedName>
</protein>
<organism evidence="1 2">
    <name type="scientific">Nepenthes gracilis</name>
    <name type="common">Slender pitcher plant</name>
    <dbReference type="NCBI Taxonomy" id="150966"/>
    <lineage>
        <taxon>Eukaryota</taxon>
        <taxon>Viridiplantae</taxon>
        <taxon>Streptophyta</taxon>
        <taxon>Embryophyta</taxon>
        <taxon>Tracheophyta</taxon>
        <taxon>Spermatophyta</taxon>
        <taxon>Magnoliopsida</taxon>
        <taxon>eudicotyledons</taxon>
        <taxon>Gunneridae</taxon>
        <taxon>Pentapetalae</taxon>
        <taxon>Caryophyllales</taxon>
        <taxon>Nepenthaceae</taxon>
        <taxon>Nepenthes</taxon>
    </lineage>
</organism>
<gene>
    <name evidence="1" type="ORF">Nepgr_030980</name>
</gene>
<evidence type="ECO:0000313" key="1">
    <source>
        <dbReference type="EMBL" id="GMH29137.1"/>
    </source>
</evidence>
<dbReference type="EMBL" id="BSYO01000035">
    <property type="protein sequence ID" value="GMH29137.1"/>
    <property type="molecule type" value="Genomic_DNA"/>
</dbReference>
<dbReference type="AlphaFoldDB" id="A0AAD3TGP9"/>
<reference evidence="1" key="1">
    <citation type="submission" date="2023-05" db="EMBL/GenBank/DDBJ databases">
        <title>Nepenthes gracilis genome sequencing.</title>
        <authorList>
            <person name="Fukushima K."/>
        </authorList>
    </citation>
    <scope>NUCLEOTIDE SEQUENCE</scope>
    <source>
        <strain evidence="1">SING2019-196</strain>
    </source>
</reference>
<name>A0AAD3TGP9_NEPGR</name>